<evidence type="ECO:0000313" key="3">
    <source>
        <dbReference type="EMBL" id="ALE16445.1"/>
    </source>
</evidence>
<dbReference type="Proteomes" id="UP000057938">
    <property type="component" value="Chromosome"/>
</dbReference>
<evidence type="ECO:0000256" key="1">
    <source>
        <dbReference type="SAM" id="SignalP"/>
    </source>
</evidence>
<dbReference type="EMBL" id="CP012669">
    <property type="protein sequence ID" value="ALE16445.1"/>
    <property type="molecule type" value="Genomic_DNA"/>
</dbReference>
<feature type="chain" id="PRO_5005798811" evidence="1">
    <location>
        <begin position="24"/>
        <end position="180"/>
    </location>
</feature>
<name>A0A0M4MT68_9SPHN</name>
<dbReference type="PANTHER" id="PTHR10334">
    <property type="entry name" value="CYSTEINE-RICH SECRETORY PROTEIN-RELATED"/>
    <property type="match status" value="1"/>
</dbReference>
<evidence type="ECO:0000313" key="4">
    <source>
        <dbReference type="Proteomes" id="UP000057938"/>
    </source>
</evidence>
<sequence>MTRGRIISAFAAAAVLAAAGSSAIGAGAPGNRFAGELLEAHNSERVTFGAPKLQWSDKLAAEAHQWAQTLAREGRMRHATNDERKGAGENLWMGPAGQYSASFMVGAFAEEKRHFREGKFPHISRTGNWRDVGHYTQVVWHGTKEIGCAVARNQRDDFLVCRYWPAGNTYGVEIRQLASR</sequence>
<dbReference type="PRINTS" id="PR00837">
    <property type="entry name" value="V5TPXLIKE"/>
</dbReference>
<dbReference type="RefSeq" id="WP_061923902.1">
    <property type="nucleotide sequence ID" value="NZ_CP012669.1"/>
</dbReference>
<dbReference type="SUPFAM" id="SSF55797">
    <property type="entry name" value="PR-1-like"/>
    <property type="match status" value="1"/>
</dbReference>
<evidence type="ECO:0000259" key="2">
    <source>
        <dbReference type="SMART" id="SM00198"/>
    </source>
</evidence>
<keyword evidence="4" id="KW-1185">Reference proteome</keyword>
<proteinExistence type="predicted"/>
<organism evidence="3 4">
    <name type="scientific">Altererythrobacter epoxidivorans</name>
    <dbReference type="NCBI Taxonomy" id="361183"/>
    <lineage>
        <taxon>Bacteria</taxon>
        <taxon>Pseudomonadati</taxon>
        <taxon>Pseudomonadota</taxon>
        <taxon>Alphaproteobacteria</taxon>
        <taxon>Sphingomonadales</taxon>
        <taxon>Erythrobacteraceae</taxon>
        <taxon>Altererythrobacter</taxon>
    </lineage>
</organism>
<dbReference type="AlphaFoldDB" id="A0A0M4MT68"/>
<dbReference type="InterPro" id="IPR014044">
    <property type="entry name" value="CAP_dom"/>
</dbReference>
<reference evidence="3 4" key="1">
    <citation type="submission" date="2015-09" db="EMBL/GenBank/DDBJ databases">
        <title>Complete genome sequence of a benzo[a]pyrene-degrading bacterium Altererythrobacter epoxidivorans CGMCC 1.7731T.</title>
        <authorList>
            <person name="Li Z."/>
            <person name="Cheng H."/>
            <person name="Huo Y."/>
            <person name="Xu X."/>
        </authorList>
    </citation>
    <scope>NUCLEOTIDE SEQUENCE [LARGE SCALE GENOMIC DNA]</scope>
    <source>
        <strain evidence="3 4">CGMCC 1.7731</strain>
    </source>
</reference>
<dbReference type="GO" id="GO:0005576">
    <property type="term" value="C:extracellular region"/>
    <property type="evidence" value="ECO:0007669"/>
    <property type="project" value="InterPro"/>
</dbReference>
<dbReference type="InterPro" id="IPR002413">
    <property type="entry name" value="V5_allergen-like"/>
</dbReference>
<dbReference type="Pfam" id="PF00188">
    <property type="entry name" value="CAP"/>
    <property type="match status" value="1"/>
</dbReference>
<dbReference type="PROSITE" id="PS01009">
    <property type="entry name" value="CRISP_1"/>
    <property type="match status" value="1"/>
</dbReference>
<feature type="domain" description="SCP" evidence="2">
    <location>
        <begin position="32"/>
        <end position="171"/>
    </location>
</feature>
<dbReference type="InterPro" id="IPR001283">
    <property type="entry name" value="CRISP-related"/>
</dbReference>
<dbReference type="SMART" id="SM00198">
    <property type="entry name" value="SCP"/>
    <property type="match status" value="1"/>
</dbReference>
<dbReference type="InterPro" id="IPR035940">
    <property type="entry name" value="CAP_sf"/>
</dbReference>
<protein>
    <submittedName>
        <fullName evidence="3">Pathogenesis-related protein 1b</fullName>
    </submittedName>
</protein>
<dbReference type="Gene3D" id="3.40.33.10">
    <property type="entry name" value="CAP"/>
    <property type="match status" value="1"/>
</dbReference>
<feature type="signal peptide" evidence="1">
    <location>
        <begin position="1"/>
        <end position="23"/>
    </location>
</feature>
<dbReference type="OrthoDB" id="9794228at2"/>
<keyword evidence="1" id="KW-0732">Signal</keyword>
<dbReference type="PATRIC" id="fig|361183.4.peg.1122"/>
<gene>
    <name evidence="3" type="ORF">AMC99_01149</name>
</gene>
<dbReference type="InterPro" id="IPR018244">
    <property type="entry name" value="Allrgn_V5/Tpx1_CS"/>
</dbReference>
<dbReference type="PRINTS" id="PR00838">
    <property type="entry name" value="V5ALLERGEN"/>
</dbReference>
<accession>A0A0M4MT68</accession>
<dbReference type="KEGG" id="aep:AMC99_01149"/>
<dbReference type="STRING" id="361183.AMC99_01149"/>
<dbReference type="CDD" id="cd05382">
    <property type="entry name" value="CAP_GAPR1-like"/>
    <property type="match status" value="1"/>
</dbReference>
<dbReference type="InterPro" id="IPR034113">
    <property type="entry name" value="SCP_GAPR1-like"/>
</dbReference>